<keyword evidence="1" id="KW-0677">Repeat</keyword>
<feature type="repeat" description="PPR" evidence="2">
    <location>
        <begin position="454"/>
        <end position="488"/>
    </location>
</feature>
<dbReference type="OrthoDB" id="119302at2759"/>
<dbReference type="Proteomes" id="UP001652660">
    <property type="component" value="Chromosome 1e"/>
</dbReference>
<accession>A0A6P6TIK7</accession>
<evidence type="ECO:0000313" key="4">
    <source>
        <dbReference type="RefSeq" id="XP_027078283.1"/>
    </source>
</evidence>
<feature type="repeat" description="PPR" evidence="2">
    <location>
        <begin position="681"/>
        <end position="715"/>
    </location>
</feature>
<dbReference type="PANTHER" id="PTHR47859">
    <property type="entry name" value="PENTATRICOPEPTIDE REPEAT-CONTAINING PROTEIN"/>
    <property type="match status" value="1"/>
</dbReference>
<gene>
    <name evidence="4" type="primary">LOC113701718</name>
</gene>
<protein>
    <submittedName>
        <fullName evidence="4">Pentatricopeptide repeat-containing protein At1g76280 isoform X1</fullName>
    </submittedName>
</protein>
<reference evidence="4" key="2">
    <citation type="submission" date="2025-08" db="UniProtKB">
        <authorList>
            <consortium name="RefSeq"/>
        </authorList>
    </citation>
    <scope>IDENTIFICATION</scope>
    <source>
        <tissue evidence="4">Leaves</tissue>
    </source>
</reference>
<dbReference type="Pfam" id="PF13812">
    <property type="entry name" value="PPR_3"/>
    <property type="match status" value="3"/>
</dbReference>
<dbReference type="AlphaFoldDB" id="A0A6P6TIK7"/>
<feature type="repeat" description="PPR" evidence="2">
    <location>
        <begin position="576"/>
        <end position="610"/>
    </location>
</feature>
<dbReference type="PANTHER" id="PTHR47859:SF1">
    <property type="entry name" value="PENTATRICOPEPTIDE REPEAT-CONTAINING PROTEIN"/>
    <property type="match status" value="1"/>
</dbReference>
<dbReference type="InterPro" id="IPR011990">
    <property type="entry name" value="TPR-like_helical_dom_sf"/>
</dbReference>
<name>A0A6P6TIK7_COFAR</name>
<dbReference type="PROSITE" id="PS51375">
    <property type="entry name" value="PPR"/>
    <property type="match status" value="4"/>
</dbReference>
<dbReference type="Pfam" id="PF13041">
    <property type="entry name" value="PPR_2"/>
    <property type="match status" value="1"/>
</dbReference>
<feature type="repeat" description="PPR" evidence="2">
    <location>
        <begin position="611"/>
        <end position="645"/>
    </location>
</feature>
<organism evidence="3 4">
    <name type="scientific">Coffea arabica</name>
    <name type="common">Arabian coffee</name>
    <dbReference type="NCBI Taxonomy" id="13443"/>
    <lineage>
        <taxon>Eukaryota</taxon>
        <taxon>Viridiplantae</taxon>
        <taxon>Streptophyta</taxon>
        <taxon>Embryophyta</taxon>
        <taxon>Tracheophyta</taxon>
        <taxon>Spermatophyta</taxon>
        <taxon>Magnoliopsida</taxon>
        <taxon>eudicotyledons</taxon>
        <taxon>Gunneridae</taxon>
        <taxon>Pentapetalae</taxon>
        <taxon>asterids</taxon>
        <taxon>lamiids</taxon>
        <taxon>Gentianales</taxon>
        <taxon>Rubiaceae</taxon>
        <taxon>Ixoroideae</taxon>
        <taxon>Gardenieae complex</taxon>
        <taxon>Bertiereae - Coffeeae clade</taxon>
        <taxon>Coffeeae</taxon>
        <taxon>Coffea</taxon>
    </lineage>
</organism>
<evidence type="ECO:0000313" key="3">
    <source>
        <dbReference type="Proteomes" id="UP001652660"/>
    </source>
</evidence>
<evidence type="ECO:0000256" key="1">
    <source>
        <dbReference type="ARBA" id="ARBA00022737"/>
    </source>
</evidence>
<sequence length="826" mass="93445">MRHILCRARLQWLASSILRLKPPSLLGRMVGPSRVEALCTLTASNGLIHWTDSTTKSFQEQIVDALCLGERSKASSLLSELVRTVETLKANDFLLVLQYCARLPDPLFALETWKVMEEKEIYAGGKCYFYTVRALCKGGYLKEAFNLMGLLRENPAMYPLLPLYNSFLSACVQNESVNYANNCLELMEHQTVGNNEITYALLLKLAVLHQNLPAVHEIWKESIKYYSLNIISLRKFIWSFTRLRDLESAYVTLQYMVHMAFRGNSVIFKTAEGKLSDSRFDIPIPLNGHLSLKNCTKDNGIVPSVPENVDRSVTNPGKLGFEFNFGVESHGASRVSTSRPVKHVELPVMKLLRWSFSDVIHACADMQNCTLAERLISQMQNLGLEPSSGTYDGFLRAVVQARGFYDGMQVLEVMQQKNLKPYDSTLAAISVGCSKGLRLDLAESFLDKISKTPSPYPYNAFFEACDVLDRPERAVRMLAKMKKLNIQPDVRTYELLFSLFGNVNEPYEEGNMLSHVDVARRINAIEIDMMKNGIQHSHVSLKNLLRALGMEGMIKELTQYLHDAERPSSSLYALLGTPVYNVVLHSLVQAKETHMAVETFKIMKSRGISSDAVTYAIMINCCSTMKSARSAYALVSMMIRDGFYPETVTYTSLIKTLLGLDDFNEALKLLNQGKLDKVQPDVLLYNTLLQEACQKGKIDVIELIVEQMHREKIQPDPSTCHYVFSAYVDQGFYSTAMEALLVMSMRMISEDDDILEGKRAEFENLIVAEDMEALIIDLSKISMDDIHFALLHLRWCAMLGYTVSWLPNESQWAKRLSENYALLLEK</sequence>
<evidence type="ECO:0000256" key="2">
    <source>
        <dbReference type="PROSITE-ProRule" id="PRU00708"/>
    </source>
</evidence>
<dbReference type="GeneID" id="113701718"/>
<reference evidence="3" key="1">
    <citation type="journal article" date="2025" name="Foods">
        <title>Unveiling the Microbial Signatures of Arabica Coffee Cherries: Insights into Ripeness Specific Diversity, Functional Traits, and Implications for Quality and Safety.</title>
        <authorList>
            <consortium name="RefSeq"/>
            <person name="Tenea G.N."/>
            <person name="Cifuentes V."/>
            <person name="Reyes P."/>
            <person name="Cevallos-Vallejos M."/>
        </authorList>
    </citation>
    <scope>NUCLEOTIDE SEQUENCE [LARGE SCALE GENOMIC DNA]</scope>
</reference>
<dbReference type="RefSeq" id="XP_027078283.1">
    <property type="nucleotide sequence ID" value="XM_027222482.2"/>
</dbReference>
<keyword evidence="3" id="KW-1185">Reference proteome</keyword>
<dbReference type="NCBIfam" id="TIGR00756">
    <property type="entry name" value="PPR"/>
    <property type="match status" value="3"/>
</dbReference>
<dbReference type="InterPro" id="IPR002885">
    <property type="entry name" value="PPR_rpt"/>
</dbReference>
<dbReference type="Gene3D" id="1.25.40.10">
    <property type="entry name" value="Tetratricopeptide repeat domain"/>
    <property type="match status" value="4"/>
</dbReference>
<proteinExistence type="predicted"/>